<dbReference type="InterPro" id="IPR013830">
    <property type="entry name" value="SGNH_hydro"/>
</dbReference>
<evidence type="ECO:0000259" key="5">
    <source>
        <dbReference type="Pfam" id="PF13472"/>
    </source>
</evidence>
<feature type="active site" description="Nucleophile" evidence="1">
    <location>
        <position position="47"/>
    </location>
</feature>
<dbReference type="RefSeq" id="WP_020934655.1">
    <property type="nucleotide sequence ID" value="NC_021915.1"/>
</dbReference>
<dbReference type="PANTHER" id="PTHR37981:SF1">
    <property type="entry name" value="SGNH HYDROLASE-TYPE ESTERASE DOMAIN-CONTAINING PROTEIN"/>
    <property type="match status" value="1"/>
</dbReference>
<name>S5SUJ6_9CORY</name>
<dbReference type="PANTHER" id="PTHR37981">
    <property type="entry name" value="LIPASE 2"/>
    <property type="match status" value="1"/>
</dbReference>
<feature type="disulfide bond" evidence="2">
    <location>
        <begin position="198"/>
        <end position="249"/>
    </location>
</feature>
<evidence type="ECO:0000313" key="6">
    <source>
        <dbReference type="EMBL" id="AGS34722.1"/>
    </source>
</evidence>
<accession>S5SUJ6</accession>
<gene>
    <name evidence="6" type="ORF">B841_06245</name>
</gene>
<feature type="chain" id="PRO_5004540223" evidence="4">
    <location>
        <begin position="37"/>
        <end position="292"/>
    </location>
</feature>
<dbReference type="SUPFAM" id="SSF52266">
    <property type="entry name" value="SGNH hydrolase"/>
    <property type="match status" value="1"/>
</dbReference>
<dbReference type="eggNOG" id="COG2755">
    <property type="taxonomic scope" value="Bacteria"/>
</dbReference>
<feature type="region of interest" description="Disordered" evidence="3">
    <location>
        <begin position="59"/>
        <end position="81"/>
    </location>
</feature>
<dbReference type="Pfam" id="PF13472">
    <property type="entry name" value="Lipase_GDSL_2"/>
    <property type="match status" value="1"/>
</dbReference>
<dbReference type="InterPro" id="IPR037460">
    <property type="entry name" value="SEST-like"/>
</dbReference>
<feature type="active site" evidence="1">
    <location>
        <position position="274"/>
    </location>
</feature>
<feature type="compositionally biased region" description="Polar residues" evidence="3">
    <location>
        <begin position="63"/>
        <end position="74"/>
    </location>
</feature>
<dbReference type="GO" id="GO:0016788">
    <property type="term" value="F:hydrolase activity, acting on ester bonds"/>
    <property type="evidence" value="ECO:0007669"/>
    <property type="project" value="InterPro"/>
</dbReference>
<dbReference type="KEGG" id="cmd:B841_06245"/>
<dbReference type="STRING" id="1224163.B841_06245"/>
<dbReference type="Proteomes" id="UP000015388">
    <property type="component" value="Chromosome"/>
</dbReference>
<keyword evidence="4" id="KW-0732">Signal</keyword>
<evidence type="ECO:0000256" key="2">
    <source>
        <dbReference type="PIRSR" id="PIRSR637460-2"/>
    </source>
</evidence>
<feature type="disulfide bond" evidence="2">
    <location>
        <begin position="81"/>
        <end position="105"/>
    </location>
</feature>
<dbReference type="InterPro" id="IPR036514">
    <property type="entry name" value="SGNH_hydro_sf"/>
</dbReference>
<dbReference type="OrthoDB" id="4393918at2"/>
<keyword evidence="7" id="KW-1185">Reference proteome</keyword>
<feature type="domain" description="SGNH hydrolase-type esterase" evidence="5">
    <location>
        <begin position="70"/>
        <end position="282"/>
    </location>
</feature>
<evidence type="ECO:0000256" key="3">
    <source>
        <dbReference type="SAM" id="MobiDB-lite"/>
    </source>
</evidence>
<protein>
    <submittedName>
        <fullName evidence="6">Secreted esterase A</fullName>
    </submittedName>
</protein>
<feature type="signal peptide" evidence="4">
    <location>
        <begin position="1"/>
        <end position="36"/>
    </location>
</feature>
<dbReference type="Gene3D" id="3.40.50.1110">
    <property type="entry name" value="SGNH hydrolase"/>
    <property type="match status" value="1"/>
</dbReference>
<dbReference type="HOGENOM" id="CLU_038449_2_0_11"/>
<keyword evidence="2" id="KW-1015">Disulfide bond</keyword>
<organism evidence="6 7">
    <name type="scientific">Corynebacterium maris DSM 45190</name>
    <dbReference type="NCBI Taxonomy" id="1224163"/>
    <lineage>
        <taxon>Bacteria</taxon>
        <taxon>Bacillati</taxon>
        <taxon>Actinomycetota</taxon>
        <taxon>Actinomycetes</taxon>
        <taxon>Mycobacteriales</taxon>
        <taxon>Corynebacteriaceae</taxon>
        <taxon>Corynebacterium</taxon>
    </lineage>
</organism>
<dbReference type="EMBL" id="CP003924">
    <property type="protein sequence ID" value="AGS34722.1"/>
    <property type="molecule type" value="Genomic_DNA"/>
</dbReference>
<dbReference type="AlphaFoldDB" id="S5SUJ6"/>
<evidence type="ECO:0000256" key="4">
    <source>
        <dbReference type="SAM" id="SignalP"/>
    </source>
</evidence>
<reference evidence="6 7" key="1">
    <citation type="submission" date="2012-11" db="EMBL/GenBank/DDBJ databases">
        <title>The complete genome sequence of Corynebacterium maris Coryn-1 (=DSM 45190).</title>
        <authorList>
            <person name="Schaffert L."/>
            <person name="Albersmeier A."/>
            <person name="Kalinowski J."/>
            <person name="Ruckert C."/>
        </authorList>
    </citation>
    <scope>NUCLEOTIDE SEQUENCE [LARGE SCALE GENOMIC DNA]</scope>
    <source>
        <strain evidence="7">Coryn-1</strain>
    </source>
</reference>
<evidence type="ECO:0000313" key="7">
    <source>
        <dbReference type="Proteomes" id="UP000015388"/>
    </source>
</evidence>
<dbReference type="GO" id="GO:0006629">
    <property type="term" value="P:lipid metabolic process"/>
    <property type="evidence" value="ECO:0007669"/>
    <property type="project" value="TreeGrafter"/>
</dbReference>
<evidence type="ECO:0000256" key="1">
    <source>
        <dbReference type="PIRSR" id="PIRSR637460-1"/>
    </source>
</evidence>
<proteinExistence type="predicted"/>
<dbReference type="PATRIC" id="fig|1224163.3.peg.1254"/>
<sequence>MLTLPRRATTPAVLAVAMAAVALVFSALFTPATATAQSGNVVTFGDSYTASPDQFKNHAAGGLSSNLPGSSTDGYPSRGGCLQSPMNWPRQLADQTGLRVDDWSCTAETSQSVLSRLDAAIGAGDINAGTHAVIMNIGGNDFGPFGVREGAPFLNVPVIAERFTGHMHSAAAKIRAAAPNARIVLAGYPEITNGSGVCVFNVVPQVPMGIPVPGAYGEGVLRDMQRDAAEAAGMTFVDNYALTRGHNTCSPNDSQRYVAGIVDTTSPDYTMSMHPTDLGHAALARNNAAPLF</sequence>